<evidence type="ECO:0000313" key="2">
    <source>
        <dbReference type="EMBL" id="RCS52670.1"/>
    </source>
</evidence>
<dbReference type="CDD" id="cd07302">
    <property type="entry name" value="CHD"/>
    <property type="match status" value="1"/>
</dbReference>
<dbReference type="GO" id="GO:0035556">
    <property type="term" value="P:intracellular signal transduction"/>
    <property type="evidence" value="ECO:0007669"/>
    <property type="project" value="InterPro"/>
</dbReference>
<dbReference type="Gene3D" id="3.30.70.1230">
    <property type="entry name" value="Nucleotide cyclase"/>
    <property type="match status" value="1"/>
</dbReference>
<dbReference type="Pfam" id="PF00211">
    <property type="entry name" value="Guanylate_cyc"/>
    <property type="match status" value="1"/>
</dbReference>
<evidence type="ECO:0000259" key="1">
    <source>
        <dbReference type="PROSITE" id="PS50125"/>
    </source>
</evidence>
<dbReference type="Proteomes" id="UP000253562">
    <property type="component" value="Unassembled WGS sequence"/>
</dbReference>
<dbReference type="InterPro" id="IPR029787">
    <property type="entry name" value="Nucleotide_cyclase"/>
</dbReference>
<sequence length="664" mass="74088">MQVPSSNTPASPIPIQVALRVFLDGQQQTIFDDQLGREVKELILSDRLIIGRQDVTKGDPNPFRTITFTNHRKLIVTPYERREVSRRSLDLALDPQANYMRVGNIGTHEVDIVPTSEGRIAHHQVRTFVVEDLKRQPIRLMVAKNIAIEIGVNGVVAEKEFPQPTHNQTSISQSVTDVAMLLRQSRMTDGYATPHGPSSADIERILSAVSAVLEKAASSPDFFITAAEKVCNLGNFDSCSYLGLDPTTNQWQCEATWPAYDSGRNEEPHFDSKALEYVWSHRKTWATPPSFGEATVSQRIVVTPVLSHDFVVGALYATKQQGMLGDDVLIDCEVKFVEVIRDCLTVGLERLKQEQEAAKHQVCLAQFFPPGIADRILYDETLLETREENISVLFCDIRGFSTISSAIGSIRTMEWLRDVLGELSESVIRYDGVLLEYVGDEMVAMWGAPDAQPNHADLACQAAVDMIGKLERLNESWSDRIPRHLLPFGLTIGINTGDCVVGKKGTEYKYMWGPLGPTVNIASRVQGATKHFCPKRAQLETGAAYQPPNILITDATRLALRASMPTRQLGSIQVVNIPEPIRVHQLATTTDGQWNHLCQKFELALQQFESRHFLDTLNTLDQISHIDELRADGPTCCLRDRALALLQDPHLAGDDHPTWKLDQK</sequence>
<reference evidence="2 3" key="1">
    <citation type="submission" date="2018-07" db="EMBL/GenBank/DDBJ databases">
        <title>Comparative genomes isolates from brazilian mangrove.</title>
        <authorList>
            <person name="De Araujo J.E."/>
            <person name="Taketani R.G."/>
            <person name="Silva M.C.P."/>
            <person name="Lourenco M.V."/>
            <person name="Oliveira V.M."/>
            <person name="Andreote F.D."/>
        </authorList>
    </citation>
    <scope>NUCLEOTIDE SEQUENCE [LARGE SCALE GENOMIC DNA]</scope>
    <source>
        <strain evidence="2 3">HEX PRIS-MGV</strain>
    </source>
</reference>
<accession>A0A368KSM4</accession>
<dbReference type="PANTHER" id="PTHR43081:SF1">
    <property type="entry name" value="ADENYLATE CYCLASE, TERMINAL-DIFFERENTIATION SPECIFIC"/>
    <property type="match status" value="1"/>
</dbReference>
<dbReference type="RefSeq" id="WP_114368096.1">
    <property type="nucleotide sequence ID" value="NZ_QPEX01000011.1"/>
</dbReference>
<protein>
    <submittedName>
        <fullName evidence="2">Adenylate/guanylate cyclase domain-containing protein</fullName>
    </submittedName>
</protein>
<proteinExistence type="predicted"/>
<comment type="caution">
    <text evidence="2">The sequence shown here is derived from an EMBL/GenBank/DDBJ whole genome shotgun (WGS) entry which is preliminary data.</text>
</comment>
<dbReference type="AlphaFoldDB" id="A0A368KSM4"/>
<dbReference type="SUPFAM" id="SSF55073">
    <property type="entry name" value="Nucleotide cyclase"/>
    <property type="match status" value="1"/>
</dbReference>
<dbReference type="EMBL" id="QPEX01000011">
    <property type="protein sequence ID" value="RCS52670.1"/>
    <property type="molecule type" value="Genomic_DNA"/>
</dbReference>
<feature type="domain" description="Guanylate cyclase" evidence="1">
    <location>
        <begin position="391"/>
        <end position="526"/>
    </location>
</feature>
<organism evidence="2 3">
    <name type="scientific">Bremerella cremea</name>
    <dbReference type="NCBI Taxonomy" id="1031537"/>
    <lineage>
        <taxon>Bacteria</taxon>
        <taxon>Pseudomonadati</taxon>
        <taxon>Planctomycetota</taxon>
        <taxon>Planctomycetia</taxon>
        <taxon>Pirellulales</taxon>
        <taxon>Pirellulaceae</taxon>
        <taxon>Bremerella</taxon>
    </lineage>
</organism>
<dbReference type="SMART" id="SM00044">
    <property type="entry name" value="CYCc"/>
    <property type="match status" value="1"/>
</dbReference>
<dbReference type="GO" id="GO:0009190">
    <property type="term" value="P:cyclic nucleotide biosynthetic process"/>
    <property type="evidence" value="ECO:0007669"/>
    <property type="project" value="InterPro"/>
</dbReference>
<dbReference type="OrthoDB" id="9806704at2"/>
<name>A0A368KSM4_9BACT</name>
<gene>
    <name evidence="2" type="ORF">DTL42_07470</name>
</gene>
<dbReference type="PROSITE" id="PS50125">
    <property type="entry name" value="GUANYLATE_CYCLASE_2"/>
    <property type="match status" value="1"/>
</dbReference>
<dbReference type="PANTHER" id="PTHR43081">
    <property type="entry name" value="ADENYLATE CYCLASE, TERMINAL-DIFFERENTIATION SPECIFIC-RELATED"/>
    <property type="match status" value="1"/>
</dbReference>
<dbReference type="InterPro" id="IPR050697">
    <property type="entry name" value="Adenylyl/Guanylyl_Cyclase_3/4"/>
</dbReference>
<evidence type="ECO:0000313" key="3">
    <source>
        <dbReference type="Proteomes" id="UP000253562"/>
    </source>
</evidence>
<dbReference type="GO" id="GO:0004016">
    <property type="term" value="F:adenylate cyclase activity"/>
    <property type="evidence" value="ECO:0007669"/>
    <property type="project" value="UniProtKB-ARBA"/>
</dbReference>
<dbReference type="InterPro" id="IPR001054">
    <property type="entry name" value="A/G_cyclase"/>
</dbReference>